<name>A0ABZ1UDM6_9BURK</name>
<evidence type="ECO:0000256" key="6">
    <source>
        <dbReference type="ARBA" id="ARBA00023136"/>
    </source>
</evidence>
<reference evidence="10 11" key="1">
    <citation type="journal article" date="2019" name="Int. J. Syst. Evol. Microbiol.">
        <title>The Draft Whole-Genome Sequence of the Antibiotic Producer Empedobacter haloabium ATCC 31962 Provides Indications for Its Taxonomic Reclassification.</title>
        <authorList>
            <person name="Miess H."/>
            <person name="Arlt P."/>
            <person name="Apel A.K."/>
            <person name="Weber T."/>
            <person name="Nieselt K."/>
            <person name="Hanssen F."/>
            <person name="Czemmel S."/>
            <person name="Nahnsen S."/>
            <person name="Gross H."/>
        </authorList>
    </citation>
    <scope>NUCLEOTIDE SEQUENCE [LARGE SCALE GENOMIC DNA]</scope>
    <source>
        <strain evidence="10 11">ATCC 31962</strain>
    </source>
</reference>
<sequence>MNGILASRARPWRHALAAPVLAASVLAWTGVAIAAPQVVTVCGRADAPGGLNLETAYAAGGIVEIRCPPGQNEIVLTRTLTTPATVDIRGAGNVTLRGPVAGPLFAVGTGLHLTGVTVANPRTAATAAAPNAGSIAVGAVRGAAIELRGVVTQDSLGAYVARDLMAEDSTFARNGDPGRPGAFAAIVSADRIALRNVTFNGNFDAPIGGGSAPIAGQRALARTVSIIDSTFTNNRTSLLLTDAMVEIRRTRFQGNGTPPGQWGAAWGCCGGALTLVRCDATLAQATFRDNTSAGFGGAIQALGSRLRIEDSVFDANRARAGGAVLSWGRAPLLNPWSEEAWTAQPGLALSRTQFRRNVATLGGGALLFAGRVDGEQVLFRWNEGGAIAGWRALVLPAPFDGVLAALSASMSVAPPADMLALARPILVDNTAALGPAIAGGAATIEIGNGLVARNGPAGTTGAIQGASIMLVNTTIADNLAGALAGPSGTAATVRLGNTILLRNAGFHCAPGVAAASLGGNLQYPGGDCGGSATAREPGLGADYRPGLVSAARDSGVTALCTSHALVASVDLFGRARLQRGRCDAGAIEEPLPQSLAARLGAGPGPAGTARLLVLLFVLALLLFLVGLWWSMRRRRCRQAG</sequence>
<evidence type="ECO:0000256" key="4">
    <source>
        <dbReference type="ARBA" id="ARBA00022525"/>
    </source>
</evidence>
<organism evidence="10 11">
    <name type="scientific">[Empedobacter] haloabium</name>
    <dbReference type="NCBI Taxonomy" id="592317"/>
    <lineage>
        <taxon>Bacteria</taxon>
        <taxon>Pseudomonadati</taxon>
        <taxon>Pseudomonadota</taxon>
        <taxon>Betaproteobacteria</taxon>
        <taxon>Burkholderiales</taxon>
        <taxon>Oxalobacteraceae</taxon>
        <taxon>Telluria group</taxon>
        <taxon>Telluria group incertae sedis</taxon>
    </lineage>
</organism>
<feature type="chain" id="PRO_5046488718" description="Right-handed parallel beta-helix repeat-containing protein" evidence="9">
    <location>
        <begin position="35"/>
        <end position="640"/>
    </location>
</feature>
<keyword evidence="7" id="KW-0998">Cell outer membrane</keyword>
<dbReference type="InterPro" id="IPR003368">
    <property type="entry name" value="POMP_repeat"/>
</dbReference>
<protein>
    <recommendedName>
        <fullName evidence="12">Right-handed parallel beta-helix repeat-containing protein</fullName>
    </recommendedName>
</protein>
<dbReference type="InterPro" id="IPR011050">
    <property type="entry name" value="Pectin_lyase_fold/virulence"/>
</dbReference>
<keyword evidence="8" id="KW-1133">Transmembrane helix</keyword>
<dbReference type="Proteomes" id="UP000321323">
    <property type="component" value="Chromosome"/>
</dbReference>
<keyword evidence="8" id="KW-0812">Transmembrane</keyword>
<dbReference type="NCBIfam" id="TIGR01376">
    <property type="entry name" value="POMP_repeat"/>
    <property type="match status" value="1"/>
</dbReference>
<dbReference type="EMBL" id="CP136508">
    <property type="protein sequence ID" value="WUR10956.1"/>
    <property type="molecule type" value="Genomic_DNA"/>
</dbReference>
<feature type="transmembrane region" description="Helical" evidence="8">
    <location>
        <begin position="611"/>
        <end position="629"/>
    </location>
</feature>
<feature type="signal peptide" evidence="9">
    <location>
        <begin position="1"/>
        <end position="34"/>
    </location>
</feature>
<keyword evidence="5 9" id="KW-0732">Signal</keyword>
<accession>A0ABZ1UDM6</accession>
<evidence type="ECO:0000256" key="7">
    <source>
        <dbReference type="ARBA" id="ARBA00023237"/>
    </source>
</evidence>
<keyword evidence="4" id="KW-0964">Secreted</keyword>
<evidence type="ECO:0000313" key="11">
    <source>
        <dbReference type="Proteomes" id="UP000321323"/>
    </source>
</evidence>
<evidence type="ECO:0000256" key="8">
    <source>
        <dbReference type="SAM" id="Phobius"/>
    </source>
</evidence>
<evidence type="ECO:0000256" key="5">
    <source>
        <dbReference type="ARBA" id="ARBA00022729"/>
    </source>
</evidence>
<evidence type="ECO:0000256" key="2">
    <source>
        <dbReference type="ARBA" id="ARBA00004442"/>
    </source>
</evidence>
<proteinExistence type="predicted"/>
<keyword evidence="11" id="KW-1185">Reference proteome</keyword>
<evidence type="ECO:0000256" key="1">
    <source>
        <dbReference type="ARBA" id="ARBA00004196"/>
    </source>
</evidence>
<dbReference type="SUPFAM" id="SSF51126">
    <property type="entry name" value="Pectin lyase-like"/>
    <property type="match status" value="1"/>
</dbReference>
<gene>
    <name evidence="10" type="ORF">E7V67_014625</name>
</gene>
<evidence type="ECO:0008006" key="12">
    <source>
        <dbReference type="Google" id="ProtNLM"/>
    </source>
</evidence>
<comment type="subcellular location">
    <subcellularLocation>
        <location evidence="1">Cell envelope</location>
    </subcellularLocation>
    <subcellularLocation>
        <location evidence="2">Cell outer membrane</location>
    </subcellularLocation>
    <subcellularLocation>
        <location evidence="3">Secreted</location>
    </subcellularLocation>
</comment>
<evidence type="ECO:0000256" key="9">
    <source>
        <dbReference type="SAM" id="SignalP"/>
    </source>
</evidence>
<keyword evidence="6 8" id="KW-0472">Membrane</keyword>
<evidence type="ECO:0000256" key="3">
    <source>
        <dbReference type="ARBA" id="ARBA00004613"/>
    </source>
</evidence>
<evidence type="ECO:0000313" key="10">
    <source>
        <dbReference type="EMBL" id="WUR10956.1"/>
    </source>
</evidence>